<name>A0ABN1F759_9ACTN</name>
<feature type="compositionally biased region" description="Polar residues" evidence="1">
    <location>
        <begin position="54"/>
        <end position="64"/>
    </location>
</feature>
<reference evidence="2 3" key="1">
    <citation type="journal article" date="2019" name="Int. J. Syst. Evol. Microbiol.">
        <title>The Global Catalogue of Microorganisms (GCM) 10K type strain sequencing project: providing services to taxonomists for standard genome sequencing and annotation.</title>
        <authorList>
            <consortium name="The Broad Institute Genomics Platform"/>
            <consortium name="The Broad Institute Genome Sequencing Center for Infectious Disease"/>
            <person name="Wu L."/>
            <person name="Ma J."/>
        </authorList>
    </citation>
    <scope>NUCLEOTIDE SEQUENCE [LARGE SCALE GENOMIC DNA]</scope>
    <source>
        <strain evidence="2 3">JCM 10667</strain>
    </source>
</reference>
<organism evidence="2 3">
    <name type="scientific">Actinomadura livida</name>
    <dbReference type="NCBI Taxonomy" id="79909"/>
    <lineage>
        <taxon>Bacteria</taxon>
        <taxon>Bacillati</taxon>
        <taxon>Actinomycetota</taxon>
        <taxon>Actinomycetes</taxon>
        <taxon>Streptosporangiales</taxon>
        <taxon>Thermomonosporaceae</taxon>
        <taxon>Actinomadura</taxon>
    </lineage>
</organism>
<dbReference type="EMBL" id="BAAAHD010000059">
    <property type="protein sequence ID" value="GAA0584121.1"/>
    <property type="molecule type" value="Genomic_DNA"/>
</dbReference>
<feature type="compositionally biased region" description="Low complexity" evidence="1">
    <location>
        <begin position="73"/>
        <end position="91"/>
    </location>
</feature>
<dbReference type="Proteomes" id="UP001501427">
    <property type="component" value="Unassembled WGS sequence"/>
</dbReference>
<sequence>MLPNSSQPKTIVVGGVRYSSAETRVTPVRRTLTQYSPYPPNIATRTSRAAAAQKTGSAGGTSVPSAPARPENRTVATTACTARASGSATAGRARRSTRVAATSASIAPNGSRYAQAGAPPRRSPPTTRATPARPPTNPASCRRVIGSPRSGTATATATSGWRAAIRLLMPAATPWSTAAKTPYR</sequence>
<feature type="region of interest" description="Disordered" evidence="1">
    <location>
        <begin position="30"/>
        <end position="139"/>
    </location>
</feature>
<comment type="caution">
    <text evidence="2">The sequence shown here is derived from an EMBL/GenBank/DDBJ whole genome shotgun (WGS) entry which is preliminary data.</text>
</comment>
<evidence type="ECO:0000313" key="3">
    <source>
        <dbReference type="Proteomes" id="UP001501427"/>
    </source>
</evidence>
<accession>A0ABN1F759</accession>
<evidence type="ECO:0000313" key="2">
    <source>
        <dbReference type="EMBL" id="GAA0584121.1"/>
    </source>
</evidence>
<feature type="compositionally biased region" description="Low complexity" evidence="1">
    <location>
        <begin position="98"/>
        <end position="107"/>
    </location>
</feature>
<proteinExistence type="predicted"/>
<keyword evidence="3" id="KW-1185">Reference proteome</keyword>
<gene>
    <name evidence="2" type="ORF">GCM10009546_53050</name>
</gene>
<feature type="compositionally biased region" description="Low complexity" evidence="1">
    <location>
        <begin position="118"/>
        <end position="131"/>
    </location>
</feature>
<protein>
    <submittedName>
        <fullName evidence="2">Uncharacterized protein</fullName>
    </submittedName>
</protein>
<evidence type="ECO:0000256" key="1">
    <source>
        <dbReference type="SAM" id="MobiDB-lite"/>
    </source>
</evidence>